<feature type="transmembrane region" description="Helical" evidence="1">
    <location>
        <begin position="82"/>
        <end position="104"/>
    </location>
</feature>
<dbReference type="STRING" id="1618408.UU23_C0001G0003"/>
<dbReference type="GO" id="GO:0042158">
    <property type="term" value="P:lipoprotein biosynthetic process"/>
    <property type="evidence" value="ECO:0007669"/>
    <property type="project" value="InterPro"/>
</dbReference>
<evidence type="ECO:0000313" key="2">
    <source>
        <dbReference type="EMBL" id="KKR78239.1"/>
    </source>
</evidence>
<comment type="caution">
    <text evidence="2">The sequence shown here is derived from an EMBL/GenBank/DDBJ whole genome shotgun (WGS) entry which is preliminary data.</text>
</comment>
<evidence type="ECO:0008006" key="4">
    <source>
        <dbReference type="Google" id="ProtNLM"/>
    </source>
</evidence>
<feature type="transmembrane region" description="Helical" evidence="1">
    <location>
        <begin position="203"/>
        <end position="223"/>
    </location>
</feature>
<dbReference type="GO" id="GO:0005886">
    <property type="term" value="C:plasma membrane"/>
    <property type="evidence" value="ECO:0007669"/>
    <property type="project" value="InterPro"/>
</dbReference>
<dbReference type="EMBL" id="LBZV01000001">
    <property type="protein sequence ID" value="KKR78239.1"/>
    <property type="molecule type" value="Genomic_DNA"/>
</dbReference>
<keyword evidence="1" id="KW-0472">Membrane</keyword>
<proteinExistence type="predicted"/>
<dbReference type="Pfam" id="PF01790">
    <property type="entry name" value="LGT"/>
    <property type="match status" value="1"/>
</dbReference>
<feature type="transmembrane region" description="Helical" evidence="1">
    <location>
        <begin position="174"/>
        <end position="197"/>
    </location>
</feature>
<feature type="transmembrane region" description="Helical" evidence="1">
    <location>
        <begin position="43"/>
        <end position="62"/>
    </location>
</feature>
<organism evidence="2 3">
    <name type="scientific">Candidatus Curtissbacteria bacterium GW2011_GWA1_40_9</name>
    <dbReference type="NCBI Taxonomy" id="1618408"/>
    <lineage>
        <taxon>Bacteria</taxon>
        <taxon>Candidatus Curtissiibacteriota</taxon>
    </lineage>
</organism>
<feature type="transmembrane region" description="Helical" evidence="1">
    <location>
        <begin position="147"/>
        <end position="162"/>
    </location>
</feature>
<keyword evidence="1" id="KW-1133">Transmembrane helix</keyword>
<gene>
    <name evidence="2" type="ORF">UU23_C0001G0003</name>
</gene>
<dbReference type="InterPro" id="IPR001640">
    <property type="entry name" value="Lgt"/>
</dbReference>
<dbReference type="Proteomes" id="UP000034292">
    <property type="component" value="Unassembled WGS sequence"/>
</dbReference>
<protein>
    <recommendedName>
        <fullName evidence="4">Prolipoprotein diacylglyceryl transferase</fullName>
    </recommendedName>
</protein>
<name>A0A0G0TMJ0_9BACT</name>
<reference evidence="2 3" key="1">
    <citation type="journal article" date="2015" name="Nature">
        <title>rRNA introns, odd ribosomes, and small enigmatic genomes across a large radiation of phyla.</title>
        <authorList>
            <person name="Brown C.T."/>
            <person name="Hug L.A."/>
            <person name="Thomas B.C."/>
            <person name="Sharon I."/>
            <person name="Castelle C.J."/>
            <person name="Singh A."/>
            <person name="Wilkins M.J."/>
            <person name="Williams K.H."/>
            <person name="Banfield J.F."/>
        </authorList>
    </citation>
    <scope>NUCLEOTIDE SEQUENCE [LARGE SCALE GENOMIC DNA]</scope>
</reference>
<dbReference type="AlphaFoldDB" id="A0A0G0TMJ0"/>
<evidence type="ECO:0000313" key="3">
    <source>
        <dbReference type="Proteomes" id="UP000034292"/>
    </source>
</evidence>
<keyword evidence="1" id="KW-0812">Transmembrane</keyword>
<feature type="transmembrane region" description="Helical" evidence="1">
    <location>
        <begin position="6"/>
        <end position="31"/>
    </location>
</feature>
<accession>A0A0G0TMJ0</accession>
<feature type="transmembrane region" description="Helical" evidence="1">
    <location>
        <begin position="111"/>
        <end position="135"/>
    </location>
</feature>
<sequence>MFGSIISSYFASVTIIIFIFLAFFSGVFLYWRSGKRELVENQTLFDVVAVFLAGAFVIGRLIDFFVRVDFYGWSLSKLVFFNVFWGLDIYGAFLGGVLVSWFYLRRMKENFWEIFDFAAGGLAIAAFFYLAGGALHDNLTSGNRLDLRYVWAFCYLLIFWVVKRLGKQKKHGGFFASLFLVSAALVNLIFIILYGGLNFTKDWWPIGANSLIFVATLVNWYMLAKRKIFADVKNVFGFILLTIFKTKRVLTNIQEADNIAKSIVFSPAYLAKGIYFLVKYVGREVYLSFVDLIHAFGVGK</sequence>
<evidence type="ECO:0000256" key="1">
    <source>
        <dbReference type="SAM" id="Phobius"/>
    </source>
</evidence>
<dbReference type="GO" id="GO:0008961">
    <property type="term" value="F:phosphatidylglycerol-prolipoprotein diacylglyceryl transferase activity"/>
    <property type="evidence" value="ECO:0007669"/>
    <property type="project" value="InterPro"/>
</dbReference>